<dbReference type="EMBL" id="JAUSUQ010000014">
    <property type="protein sequence ID" value="MDQ0340490.1"/>
    <property type="molecule type" value="Genomic_DNA"/>
</dbReference>
<evidence type="ECO:0000313" key="2">
    <source>
        <dbReference type="Proteomes" id="UP001232445"/>
    </source>
</evidence>
<dbReference type="RefSeq" id="WP_307342208.1">
    <property type="nucleotide sequence ID" value="NZ_JAUSUQ010000014.1"/>
</dbReference>
<protein>
    <recommendedName>
        <fullName evidence="3">DUF2642 domain-containing protein</fullName>
    </recommendedName>
</protein>
<sequence>MKTLNSYVGKIVDLEVSGKLFYTGFLVDVGDDIIVLNTGEKFLYLPFIHIHNIKLSKTEESEIEDSTASSAHIDTEADEVTYRKLLENARELFLEIYITENHTIHGYLINIMDDYFVFYSPVYHTMFISLDHLKYFTPYNPGLTPYSVGIEHFPVKPFNGSLAHNFEQQLKLLEGKFILLDLGQNPNKIGFFKKLECNTIQLTTANRETFHWNIRHIKTVHLP</sequence>
<keyword evidence="2" id="KW-1185">Reference proteome</keyword>
<evidence type="ECO:0008006" key="3">
    <source>
        <dbReference type="Google" id="ProtNLM"/>
    </source>
</evidence>
<proteinExistence type="predicted"/>
<accession>A0ABU0CVS7</accession>
<organism evidence="1 2">
    <name type="scientific">Caldalkalibacillus uzonensis</name>
    <dbReference type="NCBI Taxonomy" id="353224"/>
    <lineage>
        <taxon>Bacteria</taxon>
        <taxon>Bacillati</taxon>
        <taxon>Bacillota</taxon>
        <taxon>Bacilli</taxon>
        <taxon>Bacillales</taxon>
        <taxon>Bacillaceae</taxon>
        <taxon>Caldalkalibacillus</taxon>
    </lineage>
</organism>
<comment type="caution">
    <text evidence="1">The sequence shown here is derived from an EMBL/GenBank/DDBJ whole genome shotgun (WGS) entry which is preliminary data.</text>
</comment>
<name>A0ABU0CVS7_9BACI</name>
<reference evidence="1 2" key="1">
    <citation type="submission" date="2023-07" db="EMBL/GenBank/DDBJ databases">
        <title>Genomic Encyclopedia of Type Strains, Phase IV (KMG-IV): sequencing the most valuable type-strain genomes for metagenomic binning, comparative biology and taxonomic classification.</title>
        <authorList>
            <person name="Goeker M."/>
        </authorList>
    </citation>
    <scope>NUCLEOTIDE SEQUENCE [LARGE SCALE GENOMIC DNA]</scope>
    <source>
        <strain evidence="1 2">DSM 17740</strain>
    </source>
</reference>
<gene>
    <name evidence="1" type="ORF">J2S00_003305</name>
</gene>
<evidence type="ECO:0000313" key="1">
    <source>
        <dbReference type="EMBL" id="MDQ0340490.1"/>
    </source>
</evidence>
<dbReference type="Proteomes" id="UP001232445">
    <property type="component" value="Unassembled WGS sequence"/>
</dbReference>